<evidence type="ECO:0000256" key="1">
    <source>
        <dbReference type="SAM" id="Phobius"/>
    </source>
</evidence>
<accession>A0A3D8M3X8</accession>
<keyword evidence="1" id="KW-1133">Transmembrane helix</keyword>
<dbReference type="EMBL" id="QRHA01000011">
    <property type="protein sequence ID" value="RDV24389.1"/>
    <property type="molecule type" value="Genomic_DNA"/>
</dbReference>
<evidence type="ECO:0000313" key="3">
    <source>
        <dbReference type="EMBL" id="RDV24389.1"/>
    </source>
</evidence>
<feature type="domain" description="SHOCT" evidence="2">
    <location>
        <begin position="71"/>
        <end position="98"/>
    </location>
</feature>
<dbReference type="Proteomes" id="UP000256561">
    <property type="component" value="Unassembled WGS sequence"/>
</dbReference>
<evidence type="ECO:0000259" key="2">
    <source>
        <dbReference type="Pfam" id="PF09851"/>
    </source>
</evidence>
<keyword evidence="4" id="KW-1185">Reference proteome</keyword>
<dbReference type="InterPro" id="IPR018649">
    <property type="entry name" value="SHOCT"/>
</dbReference>
<name>A0A3D8M3X8_9ALTE</name>
<gene>
    <name evidence="3" type="ORF">DXV75_14325</name>
</gene>
<sequence>MEKYLMSAKTLMFIILGLIVPLWPVSLPLFWYLAYRSSKEDSQQKIEIARAGQGAVFAPVTQEKSNKPSLAELKDAKELLDSGIITQEEFDKIKADALAITSTEGSVSIKSEGTLPDGFVPLEEFARVKNIDEPKLVSMVRDGFYQGRKIGENWYISASEFTQS</sequence>
<proteinExistence type="predicted"/>
<keyword evidence="1" id="KW-0812">Transmembrane</keyword>
<evidence type="ECO:0000313" key="4">
    <source>
        <dbReference type="Proteomes" id="UP000256561"/>
    </source>
</evidence>
<comment type="caution">
    <text evidence="3">The sequence shown here is derived from an EMBL/GenBank/DDBJ whole genome shotgun (WGS) entry which is preliminary data.</text>
</comment>
<dbReference type="AlphaFoldDB" id="A0A3D8M3X8"/>
<organism evidence="3 4">
    <name type="scientific">Alteromonas aestuariivivens</name>
    <dbReference type="NCBI Taxonomy" id="1938339"/>
    <lineage>
        <taxon>Bacteria</taxon>
        <taxon>Pseudomonadati</taxon>
        <taxon>Pseudomonadota</taxon>
        <taxon>Gammaproteobacteria</taxon>
        <taxon>Alteromonadales</taxon>
        <taxon>Alteromonadaceae</taxon>
        <taxon>Alteromonas/Salinimonas group</taxon>
        <taxon>Alteromonas</taxon>
    </lineage>
</organism>
<keyword evidence="1" id="KW-0472">Membrane</keyword>
<dbReference type="OrthoDB" id="7596142at2"/>
<dbReference type="Pfam" id="PF09851">
    <property type="entry name" value="SHOCT"/>
    <property type="match status" value="1"/>
</dbReference>
<protein>
    <submittedName>
        <fullName evidence="3">SHOCT domain-containing protein</fullName>
    </submittedName>
</protein>
<reference evidence="4" key="1">
    <citation type="submission" date="2018-08" db="EMBL/GenBank/DDBJ databases">
        <authorList>
            <person name="Zhang J."/>
            <person name="Du Z.-J."/>
        </authorList>
    </citation>
    <scope>NUCLEOTIDE SEQUENCE [LARGE SCALE GENOMIC DNA]</scope>
    <source>
        <strain evidence="4">KCTC 52655</strain>
    </source>
</reference>
<feature type="transmembrane region" description="Helical" evidence="1">
    <location>
        <begin position="12"/>
        <end position="35"/>
    </location>
</feature>